<feature type="compositionally biased region" description="Low complexity" evidence="1">
    <location>
        <begin position="439"/>
        <end position="456"/>
    </location>
</feature>
<name>A0A9P4TG72_CURKU</name>
<gene>
    <name evidence="2" type="ORF">E8E13_005336</name>
</gene>
<feature type="compositionally biased region" description="Acidic residues" evidence="1">
    <location>
        <begin position="422"/>
        <end position="431"/>
    </location>
</feature>
<feature type="compositionally biased region" description="Low complexity" evidence="1">
    <location>
        <begin position="57"/>
        <end position="67"/>
    </location>
</feature>
<comment type="caution">
    <text evidence="2">The sequence shown here is derived from an EMBL/GenBank/DDBJ whole genome shotgun (WGS) entry which is preliminary data.</text>
</comment>
<feature type="region of interest" description="Disordered" evidence="1">
    <location>
        <begin position="149"/>
        <end position="190"/>
    </location>
</feature>
<evidence type="ECO:0000313" key="3">
    <source>
        <dbReference type="Proteomes" id="UP000801428"/>
    </source>
</evidence>
<sequence length="476" mass="54365">MKEEKRACPSASESNHGRLYEQTGYASHTGEQPWCPLSTAFDSASTAPRLTEDDIPTRPVTPRTTKTGMDNESAIDDTTWEDDAATIQAKWNARLQLSLEKEREKEKQWKKKQTRRHICGVCSIDYTTASPEERVAHFNYCWHKNRGATPRHDGTEDHQQDSEDESISDETISEVGVEAPTDSIEELPSITRPDPSTCALCSDSLVSLSDLDAFHHRYVCWDDTKPLRCPVCLVDFSNVFDREEYTMEDILWHVHNCQHGGSLSVIDKDDFDNLLSRWRGRMHAVWRFYRADNGRGPGRENWTSRSHDRSYRRKKEQGHQFSLTMYVIPQTTLRRVELYDELGELKVIKRVESNLRARGHVENFRKSAFTIPGPNSSFKVLKRNKHIDEPGYDARYEKGVRKSSANANTVGEDFDASMLFGDSEDDGEGDEERGRPRTRSCTSSRRSRSTSHGTTRLEAVENAKKAGLRIPPGFEL</sequence>
<protein>
    <submittedName>
        <fullName evidence="2">Uncharacterized protein</fullName>
    </submittedName>
</protein>
<proteinExistence type="predicted"/>
<feature type="region of interest" description="Disordered" evidence="1">
    <location>
        <begin position="1"/>
        <end position="79"/>
    </location>
</feature>
<dbReference type="AlphaFoldDB" id="A0A9P4TG72"/>
<feature type="region of interest" description="Disordered" evidence="1">
    <location>
        <begin position="402"/>
        <end position="476"/>
    </location>
</feature>
<accession>A0A9P4TG72</accession>
<organism evidence="2 3">
    <name type="scientific">Curvularia kusanoi</name>
    <name type="common">Cochliobolus kusanoi</name>
    <dbReference type="NCBI Taxonomy" id="90978"/>
    <lineage>
        <taxon>Eukaryota</taxon>
        <taxon>Fungi</taxon>
        <taxon>Dikarya</taxon>
        <taxon>Ascomycota</taxon>
        <taxon>Pezizomycotina</taxon>
        <taxon>Dothideomycetes</taxon>
        <taxon>Pleosporomycetidae</taxon>
        <taxon>Pleosporales</taxon>
        <taxon>Pleosporineae</taxon>
        <taxon>Pleosporaceae</taxon>
        <taxon>Curvularia</taxon>
    </lineage>
</organism>
<evidence type="ECO:0000256" key="1">
    <source>
        <dbReference type="SAM" id="MobiDB-lite"/>
    </source>
</evidence>
<dbReference type="OrthoDB" id="3801233at2759"/>
<evidence type="ECO:0000313" key="2">
    <source>
        <dbReference type="EMBL" id="KAF3003521.1"/>
    </source>
</evidence>
<feature type="compositionally biased region" description="Basic and acidic residues" evidence="1">
    <location>
        <begin position="150"/>
        <end position="161"/>
    </location>
</feature>
<dbReference type="Proteomes" id="UP000801428">
    <property type="component" value="Unassembled WGS sequence"/>
</dbReference>
<reference evidence="2" key="1">
    <citation type="submission" date="2019-04" db="EMBL/GenBank/DDBJ databases">
        <title>Sequencing of skin fungus with MAO and IRED activity.</title>
        <authorList>
            <person name="Marsaioli A.J."/>
            <person name="Bonatto J.M.C."/>
            <person name="Reis Junior O."/>
        </authorList>
    </citation>
    <scope>NUCLEOTIDE SEQUENCE</scope>
    <source>
        <strain evidence="2">30M1</strain>
    </source>
</reference>
<dbReference type="EMBL" id="SWKU01000009">
    <property type="protein sequence ID" value="KAF3003521.1"/>
    <property type="molecule type" value="Genomic_DNA"/>
</dbReference>
<keyword evidence="3" id="KW-1185">Reference proteome</keyword>
<feature type="compositionally biased region" description="Acidic residues" evidence="1">
    <location>
        <begin position="162"/>
        <end position="172"/>
    </location>
</feature>